<gene>
    <name evidence="3" type="ORF">RT717_01680</name>
</gene>
<dbReference type="Proteomes" id="UP001302349">
    <property type="component" value="Chromosome"/>
</dbReference>
<feature type="signal peptide" evidence="1">
    <location>
        <begin position="1"/>
        <end position="23"/>
    </location>
</feature>
<feature type="chain" id="PRO_5046016630" evidence="1">
    <location>
        <begin position="24"/>
        <end position="155"/>
    </location>
</feature>
<dbReference type="InterPro" id="IPR032710">
    <property type="entry name" value="NTF2-like_dom_sf"/>
</dbReference>
<reference evidence="3 4" key="1">
    <citation type="journal article" date="2023" name="Microbiol. Resour. Announc.">
        <title>Complete Genome Sequence of Imperialibacter roseus strain P4T.</title>
        <authorList>
            <person name="Tizabi D.R."/>
            <person name="Bachvaroff T."/>
            <person name="Hill R.T."/>
        </authorList>
    </citation>
    <scope>NUCLEOTIDE SEQUENCE [LARGE SCALE GENOMIC DNA]</scope>
    <source>
        <strain evidence="3 4">P4T</strain>
    </source>
</reference>
<protein>
    <submittedName>
        <fullName evidence="3">Nuclear transport factor 2 family protein</fullName>
    </submittedName>
</protein>
<organism evidence="3 4">
    <name type="scientific">Imperialibacter roseus</name>
    <dbReference type="NCBI Taxonomy" id="1324217"/>
    <lineage>
        <taxon>Bacteria</taxon>
        <taxon>Pseudomonadati</taxon>
        <taxon>Bacteroidota</taxon>
        <taxon>Cytophagia</taxon>
        <taxon>Cytophagales</taxon>
        <taxon>Flammeovirgaceae</taxon>
        <taxon>Imperialibacter</taxon>
    </lineage>
</organism>
<evidence type="ECO:0000313" key="3">
    <source>
        <dbReference type="EMBL" id="WOK07330.1"/>
    </source>
</evidence>
<evidence type="ECO:0000256" key="1">
    <source>
        <dbReference type="SAM" id="SignalP"/>
    </source>
</evidence>
<keyword evidence="4" id="KW-1185">Reference proteome</keyword>
<feature type="domain" description="SnoaL-like" evidence="2">
    <location>
        <begin position="56"/>
        <end position="151"/>
    </location>
</feature>
<evidence type="ECO:0000259" key="2">
    <source>
        <dbReference type="Pfam" id="PF12680"/>
    </source>
</evidence>
<dbReference type="SUPFAM" id="SSF54427">
    <property type="entry name" value="NTF2-like"/>
    <property type="match status" value="1"/>
</dbReference>
<accession>A0ABZ0ITN8</accession>
<dbReference type="Pfam" id="PF12680">
    <property type="entry name" value="SnoaL_2"/>
    <property type="match status" value="1"/>
</dbReference>
<dbReference type="InterPro" id="IPR037401">
    <property type="entry name" value="SnoaL-like"/>
</dbReference>
<sequence>MTKTAIHFFFSLFMVSASTVVNAQPGKLTHEDSLNTVLDKYYKLNLKVFQANSQPEDIDIIFDLFTDDFEYIHPQYGGTYTRQDLYEGYQRNQKNGGYDGSVTDIKILNKIVGLNAIAVSKTFVTKKDGKAVEGEPQMTLFEFRDGKIARIYEYW</sequence>
<dbReference type="Gene3D" id="3.10.450.50">
    <property type="match status" value="1"/>
</dbReference>
<name>A0ABZ0ITN8_9BACT</name>
<proteinExistence type="predicted"/>
<dbReference type="RefSeq" id="WP_317490011.1">
    <property type="nucleotide sequence ID" value="NZ_CP136051.1"/>
</dbReference>
<keyword evidence="1" id="KW-0732">Signal</keyword>
<evidence type="ECO:0000313" key="4">
    <source>
        <dbReference type="Proteomes" id="UP001302349"/>
    </source>
</evidence>
<dbReference type="EMBL" id="CP136051">
    <property type="protein sequence ID" value="WOK07330.1"/>
    <property type="molecule type" value="Genomic_DNA"/>
</dbReference>